<evidence type="ECO:0000256" key="1">
    <source>
        <dbReference type="ARBA" id="ARBA00007613"/>
    </source>
</evidence>
<accession>A0A7G1Q979</accession>
<comment type="similarity">
    <text evidence="1">Belongs to the outer membrane factor (OMF) (TC 1.B.17) family.</text>
</comment>
<evidence type="ECO:0000256" key="2">
    <source>
        <dbReference type="SAM" id="Coils"/>
    </source>
</evidence>
<gene>
    <name evidence="3" type="ORF">NSCAC_0715</name>
</gene>
<dbReference type="KEGG" id="ntg:NSCAC_0715"/>
<dbReference type="Gene3D" id="1.20.1600.10">
    <property type="entry name" value="Outer membrane efflux proteins (OEP)"/>
    <property type="match status" value="1"/>
</dbReference>
<dbReference type="Pfam" id="PF02321">
    <property type="entry name" value="OEP"/>
    <property type="match status" value="2"/>
</dbReference>
<protein>
    <submittedName>
        <fullName evidence="3">Outer membrane efflux protein</fullName>
    </submittedName>
</protein>
<sequence>MLVFSKNQLTLFFFIRFACQILWVISIFPAQGITLTEQQAIALFYQRNLDIIAGKYAISRAKAEEIIAAAIPNPVLTLESNEIAFRYPGNASPSTYVSIEQLIELGGKRKLRMERSQLGTEAAISDLQDTIRVLSNVVRHQFYSLLLAQKSVAIAQATAEDYQEILQANKLRFKVGDIAKRDLTRIEVEALNAQSDLDSALAHLTQERAELAKILAWPEGADNIKVADQWLKIKEFSYPLDDIELLTQHAFSQRPDIKSAQLRVEQASKNLTLAHRLKIPDITLNAGYTRDFGNIVLESGIVGVSVPLPIFYQHKGEIDKASVELNSLELEIQQIKQKLKTEIISAVAAWNSSTMVMNRYQQDVLNRIDEVQESAEFAYNHGSVDIIDLIEAKRNYKIKMLEYYTTLANRGFAYADLLSALGEESAL</sequence>
<reference evidence="3 4" key="1">
    <citation type="submission" date="2020-03" db="EMBL/GenBank/DDBJ databases">
        <authorList>
            <person name="Picone N."/>
        </authorList>
    </citation>
    <scope>NUCLEOTIDE SEQUENCE [LARGE SCALE GENOMIC DNA]</scope>
    <source>
        <strain evidence="3">NSCAC1</strain>
    </source>
</reference>
<dbReference type="RefSeq" id="WP_197745037.1">
    <property type="nucleotide sequence ID" value="NZ_LR778175.1"/>
</dbReference>
<dbReference type="AlphaFoldDB" id="A0A7G1Q979"/>
<feature type="coiled-coil region" evidence="2">
    <location>
        <begin position="318"/>
        <end position="345"/>
    </location>
</feature>
<evidence type="ECO:0000313" key="4">
    <source>
        <dbReference type="Proteomes" id="UP000516072"/>
    </source>
</evidence>
<dbReference type="GO" id="GO:0015562">
    <property type="term" value="F:efflux transmembrane transporter activity"/>
    <property type="evidence" value="ECO:0007669"/>
    <property type="project" value="InterPro"/>
</dbReference>
<dbReference type="Proteomes" id="UP000516072">
    <property type="component" value="Chromosome"/>
</dbReference>
<proteinExistence type="inferred from homology"/>
<evidence type="ECO:0000313" key="3">
    <source>
        <dbReference type="EMBL" id="CAB1275537.1"/>
    </source>
</evidence>
<name>A0A7G1Q979_9GAMM</name>
<dbReference type="EMBL" id="LR778175">
    <property type="protein sequence ID" value="CAB1275537.1"/>
    <property type="molecule type" value="Genomic_DNA"/>
</dbReference>
<keyword evidence="2" id="KW-0175">Coiled coil</keyword>
<dbReference type="InterPro" id="IPR003423">
    <property type="entry name" value="OMP_efflux"/>
</dbReference>
<dbReference type="PANTHER" id="PTHR30203">
    <property type="entry name" value="OUTER MEMBRANE CATION EFFLUX PROTEIN"/>
    <property type="match status" value="1"/>
</dbReference>
<keyword evidence="4" id="KW-1185">Reference proteome</keyword>
<dbReference type="SUPFAM" id="SSF56954">
    <property type="entry name" value="Outer membrane efflux proteins (OEP)"/>
    <property type="match status" value="1"/>
</dbReference>
<dbReference type="InterPro" id="IPR010131">
    <property type="entry name" value="MdtP/NodT-like"/>
</dbReference>
<organism evidence="3 4">
    <name type="scientific">Candidatus Nitrosacidococcus tergens</name>
    <dbReference type="NCBI Taxonomy" id="553981"/>
    <lineage>
        <taxon>Bacteria</taxon>
        <taxon>Pseudomonadati</taxon>
        <taxon>Pseudomonadota</taxon>
        <taxon>Gammaproteobacteria</taxon>
        <taxon>Chromatiales</taxon>
        <taxon>Chromatiaceae</taxon>
        <taxon>Candidatus Nitrosacidococcus</taxon>
    </lineage>
</organism>
<dbReference type="PANTHER" id="PTHR30203:SF24">
    <property type="entry name" value="BLR4935 PROTEIN"/>
    <property type="match status" value="1"/>
</dbReference>